<evidence type="ECO:0000313" key="3">
    <source>
        <dbReference type="Proteomes" id="UP001321475"/>
    </source>
</evidence>
<dbReference type="EMBL" id="AP027729">
    <property type="protein sequence ID" value="BDZ40759.1"/>
    <property type="molecule type" value="Genomic_DNA"/>
</dbReference>
<organism evidence="2 3">
    <name type="scientific">Paraoerskovia sediminicola</name>
    <dbReference type="NCBI Taxonomy" id="1138587"/>
    <lineage>
        <taxon>Bacteria</taxon>
        <taxon>Bacillati</taxon>
        <taxon>Actinomycetota</taxon>
        <taxon>Actinomycetes</taxon>
        <taxon>Micrococcales</taxon>
        <taxon>Cellulomonadaceae</taxon>
        <taxon>Paraoerskovia</taxon>
    </lineage>
</organism>
<gene>
    <name evidence="2" type="ORF">GCM10025865_00580</name>
</gene>
<sequence length="283" mass="30106">MLAAGASTRSTESLDALRRTITSLDPNEVQFRRKVLGIFPVGESLESYFRRYEAAQDQLDAVIRSLYDDQDALRRQNASLRLEQEATWRSMAGLNRTVHVLSRLDTGVSAEAARLDGVDPAGTEDLRAVVLPTVRRRHQDVLTRLAVAVQAYLALGLVVDTNQQLVQGIDRATTTTVAALRTAVVTAGAVAGRQLVLDRVAALDTALRAAGAAVEAGTSTGSGTGGRTGTDADVEALRRAFDGLRETIDEVGTFRDSAASVLGTTLGSLEAEVRRSGTSREGA</sequence>
<reference evidence="3" key="1">
    <citation type="journal article" date="2019" name="Int. J. Syst. Evol. Microbiol.">
        <title>The Global Catalogue of Microorganisms (GCM) 10K type strain sequencing project: providing services to taxonomists for standard genome sequencing and annotation.</title>
        <authorList>
            <consortium name="The Broad Institute Genomics Platform"/>
            <consortium name="The Broad Institute Genome Sequencing Center for Infectious Disease"/>
            <person name="Wu L."/>
            <person name="Ma J."/>
        </authorList>
    </citation>
    <scope>NUCLEOTIDE SEQUENCE [LARGE SCALE GENOMIC DNA]</scope>
    <source>
        <strain evidence="3">NBRC 108565</strain>
    </source>
</reference>
<dbReference type="PANTHER" id="PTHR38432">
    <property type="entry name" value="TELA-LIKE PROTEIN SAOUHSC_01408"/>
    <property type="match status" value="1"/>
</dbReference>
<name>A0ABM8FYL6_9CELL</name>
<evidence type="ECO:0008006" key="4">
    <source>
        <dbReference type="Google" id="ProtNLM"/>
    </source>
</evidence>
<dbReference type="InterPro" id="IPR008863">
    <property type="entry name" value="Toxic_anion-R_TelA"/>
</dbReference>
<dbReference type="Pfam" id="PF05816">
    <property type="entry name" value="TelA"/>
    <property type="match status" value="1"/>
</dbReference>
<accession>A0ABM8FYL6</accession>
<protein>
    <recommendedName>
        <fullName evidence="4">Toxic anion resistance protein</fullName>
    </recommendedName>
</protein>
<proteinExistence type="inferred from homology"/>
<evidence type="ECO:0000313" key="2">
    <source>
        <dbReference type="EMBL" id="BDZ40759.1"/>
    </source>
</evidence>
<dbReference type="Proteomes" id="UP001321475">
    <property type="component" value="Chromosome"/>
</dbReference>
<keyword evidence="3" id="KW-1185">Reference proteome</keyword>
<evidence type="ECO:0000256" key="1">
    <source>
        <dbReference type="ARBA" id="ARBA00005541"/>
    </source>
</evidence>
<dbReference type="PANTHER" id="PTHR38432:SF1">
    <property type="entry name" value="TELA-LIKE PROTEIN SAOUHSC_01408"/>
    <property type="match status" value="1"/>
</dbReference>
<dbReference type="RefSeq" id="WP_286218095.1">
    <property type="nucleotide sequence ID" value="NZ_AP027729.1"/>
</dbReference>
<comment type="similarity">
    <text evidence="1">Belongs to the TelA family.</text>
</comment>